<dbReference type="AlphaFoldDB" id="A0A1R2CVG8"/>
<dbReference type="PANTHER" id="PTHR45885">
    <property type="entry name" value="CELL DIVISION CYCLE 5-LIKE PROTEIN"/>
    <property type="match status" value="1"/>
</dbReference>
<comment type="similarity">
    <text evidence="1">Belongs to the CEF1 family.</text>
</comment>
<evidence type="ECO:0000259" key="11">
    <source>
        <dbReference type="PROSITE" id="PS51294"/>
    </source>
</evidence>
<accession>A0A1R2CVG8</accession>
<comment type="caution">
    <text evidence="12">The sequence shown here is derived from an EMBL/GenBank/DDBJ whole genome shotgun (WGS) entry which is preliminary data.</text>
</comment>
<proteinExistence type="inferred from homology"/>
<dbReference type="PROSITE" id="PS50090">
    <property type="entry name" value="MYB_LIKE"/>
    <property type="match status" value="2"/>
</dbReference>
<keyword evidence="3" id="KW-0747">Spliceosome</keyword>
<feature type="domain" description="HTH myb-type" evidence="11">
    <location>
        <begin position="2"/>
        <end position="57"/>
    </location>
</feature>
<dbReference type="GO" id="GO:0000398">
    <property type="term" value="P:mRNA splicing, via spliceosome"/>
    <property type="evidence" value="ECO:0007669"/>
    <property type="project" value="InterPro"/>
</dbReference>
<dbReference type="EMBL" id="MPUH01000051">
    <property type="protein sequence ID" value="OMJ92975.1"/>
    <property type="molecule type" value="Genomic_DNA"/>
</dbReference>
<keyword evidence="6" id="KW-0508">mRNA splicing</keyword>
<dbReference type="InterPro" id="IPR021786">
    <property type="entry name" value="Cdc5p/Cef1_C"/>
</dbReference>
<evidence type="ECO:0000256" key="5">
    <source>
        <dbReference type="ARBA" id="ARBA00023125"/>
    </source>
</evidence>
<dbReference type="GO" id="GO:0000974">
    <property type="term" value="C:Prp19 complex"/>
    <property type="evidence" value="ECO:0007669"/>
    <property type="project" value="InterPro"/>
</dbReference>
<keyword evidence="13" id="KW-1185">Reference proteome</keyword>
<dbReference type="Pfam" id="PF13921">
    <property type="entry name" value="Myb_DNA-bind_6"/>
    <property type="match status" value="1"/>
</dbReference>
<organism evidence="12 13">
    <name type="scientific">Stentor coeruleus</name>
    <dbReference type="NCBI Taxonomy" id="5963"/>
    <lineage>
        <taxon>Eukaryota</taxon>
        <taxon>Sar</taxon>
        <taxon>Alveolata</taxon>
        <taxon>Ciliophora</taxon>
        <taxon>Postciliodesmatophora</taxon>
        <taxon>Heterotrichea</taxon>
        <taxon>Heterotrichida</taxon>
        <taxon>Stentoridae</taxon>
        <taxon>Stentor</taxon>
    </lineage>
</organism>
<dbReference type="InterPro" id="IPR009057">
    <property type="entry name" value="Homeodomain-like_sf"/>
</dbReference>
<feature type="coiled-coil region" evidence="8">
    <location>
        <begin position="589"/>
        <end position="634"/>
    </location>
</feature>
<dbReference type="CDD" id="cd11659">
    <property type="entry name" value="SANT_CDC5_II"/>
    <property type="match status" value="1"/>
</dbReference>
<feature type="region of interest" description="Disordered" evidence="9">
    <location>
        <begin position="106"/>
        <end position="177"/>
    </location>
</feature>
<keyword evidence="8" id="KW-0175">Coiled coil</keyword>
<gene>
    <name evidence="12" type="ORF">SteCoe_4196</name>
</gene>
<feature type="domain" description="Myb-like" evidence="10">
    <location>
        <begin position="54"/>
        <end position="103"/>
    </location>
</feature>
<dbReference type="PANTHER" id="PTHR45885:SF1">
    <property type="entry name" value="CELL DIVISION CYCLE 5-LIKE PROTEIN"/>
    <property type="match status" value="1"/>
</dbReference>
<dbReference type="SMART" id="SM00717">
    <property type="entry name" value="SANT"/>
    <property type="match status" value="2"/>
</dbReference>
<keyword evidence="7" id="KW-0539">Nucleus</keyword>
<evidence type="ECO:0000313" key="12">
    <source>
        <dbReference type="EMBL" id="OMJ92975.1"/>
    </source>
</evidence>
<dbReference type="InterPro" id="IPR001005">
    <property type="entry name" value="SANT/Myb"/>
</dbReference>
<dbReference type="OrthoDB" id="1410009at2759"/>
<dbReference type="FunFam" id="1.10.10.60:FF:000021">
    <property type="entry name" value="CDC5 cell division cycle 5-like"/>
    <property type="match status" value="1"/>
</dbReference>
<evidence type="ECO:0000256" key="4">
    <source>
        <dbReference type="ARBA" id="ARBA00022737"/>
    </source>
</evidence>
<dbReference type="Proteomes" id="UP000187209">
    <property type="component" value="Unassembled WGS sequence"/>
</dbReference>
<feature type="compositionally biased region" description="Basic residues" evidence="9">
    <location>
        <begin position="160"/>
        <end position="169"/>
    </location>
</feature>
<dbReference type="InterPro" id="IPR047242">
    <property type="entry name" value="CDC5L/Cef1"/>
</dbReference>
<evidence type="ECO:0000313" key="13">
    <source>
        <dbReference type="Proteomes" id="UP000187209"/>
    </source>
</evidence>
<dbReference type="Gene3D" id="1.10.10.60">
    <property type="entry name" value="Homeodomain-like"/>
    <property type="match status" value="2"/>
</dbReference>
<dbReference type="GO" id="GO:0005681">
    <property type="term" value="C:spliceosomal complex"/>
    <property type="evidence" value="ECO:0007669"/>
    <property type="project" value="UniProtKB-KW"/>
</dbReference>
<evidence type="ECO:0000256" key="6">
    <source>
        <dbReference type="ARBA" id="ARBA00023187"/>
    </source>
</evidence>
<evidence type="ECO:0000256" key="8">
    <source>
        <dbReference type="SAM" id="Coils"/>
    </source>
</evidence>
<dbReference type="InterPro" id="IPR047240">
    <property type="entry name" value="SANT_CDC5L_II"/>
</dbReference>
<protein>
    <submittedName>
        <fullName evidence="12">Uncharacterized protein</fullName>
    </submittedName>
</protein>
<feature type="compositionally biased region" description="Basic and acidic residues" evidence="9">
    <location>
        <begin position="106"/>
        <end position="124"/>
    </location>
</feature>
<name>A0A1R2CVG8_9CILI</name>
<evidence type="ECO:0000256" key="3">
    <source>
        <dbReference type="ARBA" id="ARBA00022728"/>
    </source>
</evidence>
<evidence type="ECO:0000259" key="10">
    <source>
        <dbReference type="PROSITE" id="PS50090"/>
    </source>
</evidence>
<dbReference type="GO" id="GO:0003677">
    <property type="term" value="F:DNA binding"/>
    <property type="evidence" value="ECO:0007669"/>
    <property type="project" value="UniProtKB-KW"/>
</dbReference>
<evidence type="ECO:0000256" key="1">
    <source>
        <dbReference type="ARBA" id="ARBA00010506"/>
    </source>
</evidence>
<evidence type="ECO:0000256" key="2">
    <source>
        <dbReference type="ARBA" id="ARBA00022664"/>
    </source>
</evidence>
<dbReference type="InterPro" id="IPR017930">
    <property type="entry name" value="Myb_dom"/>
</dbReference>
<feature type="compositionally biased region" description="Acidic residues" evidence="9">
    <location>
        <begin position="436"/>
        <end position="455"/>
    </location>
</feature>
<dbReference type="Pfam" id="PF11831">
    <property type="entry name" value="Myb_Cef"/>
    <property type="match status" value="1"/>
</dbReference>
<feature type="region of interest" description="Disordered" evidence="9">
    <location>
        <begin position="429"/>
        <end position="463"/>
    </location>
</feature>
<reference evidence="12 13" key="1">
    <citation type="submission" date="2016-11" db="EMBL/GenBank/DDBJ databases">
        <title>The macronuclear genome of Stentor coeruleus: a giant cell with tiny introns.</title>
        <authorList>
            <person name="Slabodnick M."/>
            <person name="Ruby J.G."/>
            <person name="Reiff S.B."/>
            <person name="Swart E.C."/>
            <person name="Gosai S."/>
            <person name="Prabakaran S."/>
            <person name="Witkowska E."/>
            <person name="Larue G.E."/>
            <person name="Fisher S."/>
            <person name="Freeman R.M."/>
            <person name="Gunawardena J."/>
            <person name="Chu W."/>
            <person name="Stover N.A."/>
            <person name="Gregory B.D."/>
            <person name="Nowacki M."/>
            <person name="Derisi J."/>
            <person name="Roy S.W."/>
            <person name="Marshall W.F."/>
            <person name="Sood P."/>
        </authorList>
    </citation>
    <scope>NUCLEOTIDE SEQUENCE [LARGE SCALE GENOMIC DNA]</scope>
    <source>
        <strain evidence="12">WM001</strain>
    </source>
</reference>
<evidence type="ECO:0000256" key="7">
    <source>
        <dbReference type="ARBA" id="ARBA00023242"/>
    </source>
</evidence>
<keyword evidence="5" id="KW-0238">DNA-binding</keyword>
<keyword evidence="2" id="KW-0507">mRNA processing</keyword>
<dbReference type="SUPFAM" id="SSF46689">
    <property type="entry name" value="Homeodomain-like"/>
    <property type="match status" value="1"/>
</dbReference>
<keyword evidence="4" id="KW-0677">Repeat</keyword>
<feature type="domain" description="Myb-like" evidence="10">
    <location>
        <begin position="2"/>
        <end position="53"/>
    </location>
</feature>
<dbReference type="PROSITE" id="PS51294">
    <property type="entry name" value="HTH_MYB"/>
    <property type="match status" value="2"/>
</dbReference>
<evidence type="ECO:0000256" key="9">
    <source>
        <dbReference type="SAM" id="MobiDB-lite"/>
    </source>
</evidence>
<feature type="domain" description="HTH myb-type" evidence="11">
    <location>
        <begin position="58"/>
        <end position="107"/>
    </location>
</feature>
<dbReference type="CDD" id="cd00167">
    <property type="entry name" value="SANT"/>
    <property type="match status" value="1"/>
</dbReference>
<sequence length="690" mass="79946">MRIMIKGGVWKNIEDEILKAAVMKYGLNQWSRISSLLVRKSAKQCKARWYEWLDPSIKKTEWSKEEEEKLLHLAKIFPNQWRTIAPGIGRTPSQCIEHYEKLLEEAAGKEVDEENDPRKLRPGEVDPAPETRPPKPDPVDMDEDEKEMLQEARARLSNTRGKKAKRKMREKQLEEGRRLATVQRKRELRASGIDMELKKRIKPKVREIDYNVEIPFEHMVPEGKFKPEEPILPREDELMISAQHIEGNMRSEQEARRKIEDERKLKRLKELNLPAAISKITNANDFKVPMKRTRLNLPVPQLTEKELQNFSSMMASVQGNQVTDMLVTSSDQTHALLNPENIITPISESTVQNEAYNALLLSRSSTPLVGGQNPLLLPNVSPAFTPNRIARSLTPSVQGQSIGLDNDPKSLPRPINDNYVSILDMLPTPENTYEMPIDEESEDDDIEENQSEEPDTGNPDDLVSSVVKKQLPRPYVFNPKKYISGNDVDVVTDEVVNLVLYDMNKYPMKGAKVLPMLVDKELLEHQSLKKAKELVEENMRVYEEIDFDEIHMKIVYDYKNKIPVEVEKASFDCLLNNAQVEVKYSTAYIEKIIEKINKLEESVKDKTKDLQGKVHKLEKNIQKKYAKLERARREYGVFEKISENEKKYAENRLNTWRKLMFEENEKERALNEELNETIKMIAAWEWCNST</sequence>